<dbReference type="AlphaFoldDB" id="A0A0J7M4W7"/>
<evidence type="ECO:0000256" key="1">
    <source>
        <dbReference type="SAM" id="SignalP"/>
    </source>
</evidence>
<feature type="chain" id="PRO_5005291290" description="PepSY domain-containing protein" evidence="1">
    <location>
        <begin position="25"/>
        <end position="94"/>
    </location>
</feature>
<feature type="domain" description="PepSY" evidence="2">
    <location>
        <begin position="10"/>
        <end position="91"/>
    </location>
</feature>
<accession>A0A0J7M4W7</accession>
<protein>
    <recommendedName>
        <fullName evidence="2">PepSY domain-containing protein</fullName>
    </recommendedName>
</protein>
<proteinExistence type="predicted"/>
<dbReference type="RefSeq" id="WP_048496043.1">
    <property type="nucleotide sequence ID" value="NZ_JADQCF010000072.1"/>
</dbReference>
<gene>
    <name evidence="3" type="ORF">Msub_12219</name>
</gene>
<dbReference type="PATRIC" id="fig|1658765.3.peg.2224"/>
<dbReference type="EMBL" id="LFBU01000001">
    <property type="protein sequence ID" value="KMQ76010.1"/>
    <property type="molecule type" value="Genomic_DNA"/>
</dbReference>
<evidence type="ECO:0000313" key="3">
    <source>
        <dbReference type="EMBL" id="KMQ76010.1"/>
    </source>
</evidence>
<keyword evidence="4" id="KW-1185">Reference proteome</keyword>
<dbReference type="OrthoDB" id="5625293at2"/>
<name>A0A0J7M4W7_9GAMM</name>
<evidence type="ECO:0000259" key="2">
    <source>
        <dbReference type="Pfam" id="PF13670"/>
    </source>
</evidence>
<dbReference type="STRING" id="1658765.Msub_12219"/>
<organism evidence="3 4">
    <name type="scientific">Marinobacter subterrani</name>
    <dbReference type="NCBI Taxonomy" id="1658765"/>
    <lineage>
        <taxon>Bacteria</taxon>
        <taxon>Pseudomonadati</taxon>
        <taxon>Pseudomonadota</taxon>
        <taxon>Gammaproteobacteria</taxon>
        <taxon>Pseudomonadales</taxon>
        <taxon>Marinobacteraceae</taxon>
        <taxon>Marinobacter</taxon>
    </lineage>
</organism>
<comment type="caution">
    <text evidence="3">The sequence shown here is derived from an EMBL/GenBank/DDBJ whole genome shotgun (WGS) entry which is preliminary data.</text>
</comment>
<dbReference type="Proteomes" id="UP000036102">
    <property type="component" value="Unassembled WGS sequence"/>
</dbReference>
<dbReference type="InterPro" id="IPR025711">
    <property type="entry name" value="PepSY"/>
</dbReference>
<evidence type="ECO:0000313" key="4">
    <source>
        <dbReference type="Proteomes" id="UP000036102"/>
    </source>
</evidence>
<feature type="signal peptide" evidence="1">
    <location>
        <begin position="1"/>
        <end position="24"/>
    </location>
</feature>
<keyword evidence="1" id="KW-0732">Signal</keyword>
<dbReference type="Pfam" id="PF13670">
    <property type="entry name" value="PepSY_2"/>
    <property type="match status" value="1"/>
</dbReference>
<sequence>MKAKTITKALALVVATSVSGMALADPQCTEAPKSSWKDQDMFRKSLEEQGYKIKRFNVTDTNCYEIYGWQKDGKRVEIYYNPVNGKPVKEEIGD</sequence>
<reference evidence="3 4" key="1">
    <citation type="submission" date="2015-06" db="EMBL/GenBank/DDBJ databases">
        <title>Marinobacter subterrani, a genetically tractable neutrophilic iron-oxidizing strain isolated from the Soudan Iron Mine.</title>
        <authorList>
            <person name="Bonis B.M."/>
            <person name="Gralnick J.A."/>
        </authorList>
    </citation>
    <scope>NUCLEOTIDE SEQUENCE [LARGE SCALE GENOMIC DNA]</scope>
    <source>
        <strain evidence="3 4">JG233</strain>
    </source>
</reference>